<comment type="function">
    <text evidence="1">Thiol-specific peroxidase that catalyzes the reduction of hydrogen peroxide and organic hydroperoxides to water and alcohols, respectively. Plays a role in cell protection against oxidative stress by detoxifying peroxides and as sensor of hydrogen peroxide-mediated signaling events.</text>
</comment>
<dbReference type="PANTHER" id="PTHR42801">
    <property type="entry name" value="THIOREDOXIN-DEPENDENT PEROXIDE REDUCTASE"/>
    <property type="match status" value="1"/>
</dbReference>
<evidence type="ECO:0000256" key="13">
    <source>
        <dbReference type="PIRSR" id="PIRSR000239-1"/>
    </source>
</evidence>
<dbReference type="GO" id="GO:0045454">
    <property type="term" value="P:cell redox homeostasis"/>
    <property type="evidence" value="ECO:0007669"/>
    <property type="project" value="TreeGrafter"/>
</dbReference>
<dbReference type="PIRSF" id="PIRSF000239">
    <property type="entry name" value="AHPC"/>
    <property type="match status" value="1"/>
</dbReference>
<dbReference type="PANTHER" id="PTHR42801:SF4">
    <property type="entry name" value="AHPC_TSA FAMILY PROTEIN"/>
    <property type="match status" value="1"/>
</dbReference>
<dbReference type="InterPro" id="IPR036249">
    <property type="entry name" value="Thioredoxin-like_sf"/>
</dbReference>
<reference evidence="15 16" key="1">
    <citation type="submission" date="2019-02" db="EMBL/GenBank/DDBJ databases">
        <title>Deep-cultivation of Planctomycetes and their phenomic and genomic characterization uncovers novel biology.</title>
        <authorList>
            <person name="Wiegand S."/>
            <person name="Jogler M."/>
            <person name="Boedeker C."/>
            <person name="Pinto D."/>
            <person name="Vollmers J."/>
            <person name="Rivas-Marin E."/>
            <person name="Kohn T."/>
            <person name="Peeters S.H."/>
            <person name="Heuer A."/>
            <person name="Rast P."/>
            <person name="Oberbeckmann S."/>
            <person name="Bunk B."/>
            <person name="Jeske O."/>
            <person name="Meyerdierks A."/>
            <person name="Storesund J.E."/>
            <person name="Kallscheuer N."/>
            <person name="Luecker S."/>
            <person name="Lage O.M."/>
            <person name="Pohl T."/>
            <person name="Merkel B.J."/>
            <person name="Hornburger P."/>
            <person name="Mueller R.-W."/>
            <person name="Bruemmer F."/>
            <person name="Labrenz M."/>
            <person name="Spormann A.M."/>
            <person name="Op Den Camp H."/>
            <person name="Overmann J."/>
            <person name="Amann R."/>
            <person name="Jetten M.S.M."/>
            <person name="Mascher T."/>
            <person name="Medema M.H."/>
            <person name="Devos D.P."/>
            <person name="Kaster A.-K."/>
            <person name="Ovreas L."/>
            <person name="Rohde M."/>
            <person name="Galperin M.Y."/>
            <person name="Jogler C."/>
        </authorList>
    </citation>
    <scope>NUCLEOTIDE SEQUENCE [LARGE SCALE GENOMIC DNA]</scope>
    <source>
        <strain evidence="15 16">Pla22</strain>
    </source>
</reference>
<dbReference type="EC" id="1.11.1.24" evidence="3"/>
<evidence type="ECO:0000313" key="15">
    <source>
        <dbReference type="EMBL" id="TWT52799.1"/>
    </source>
</evidence>
<evidence type="ECO:0000256" key="12">
    <source>
        <dbReference type="ARBA" id="ARBA00049091"/>
    </source>
</evidence>
<proteinExistence type="inferred from homology"/>
<evidence type="ECO:0000256" key="10">
    <source>
        <dbReference type="ARBA" id="ARBA00038489"/>
    </source>
</evidence>
<keyword evidence="7" id="KW-1015">Disulfide bond</keyword>
<evidence type="ECO:0000256" key="3">
    <source>
        <dbReference type="ARBA" id="ARBA00013017"/>
    </source>
</evidence>
<comment type="similarity">
    <text evidence="10">Belongs to the peroxiredoxin family. BCP/PrxQ subfamily.</text>
</comment>
<dbReference type="InterPro" id="IPR000866">
    <property type="entry name" value="AhpC/TSA"/>
</dbReference>
<dbReference type="CDD" id="cd03017">
    <property type="entry name" value="PRX_BCP"/>
    <property type="match status" value="1"/>
</dbReference>
<evidence type="ECO:0000256" key="1">
    <source>
        <dbReference type="ARBA" id="ARBA00003330"/>
    </source>
</evidence>
<evidence type="ECO:0000256" key="6">
    <source>
        <dbReference type="ARBA" id="ARBA00023002"/>
    </source>
</evidence>
<protein>
    <recommendedName>
        <fullName evidence="3">thioredoxin-dependent peroxiredoxin</fullName>
        <ecNumber evidence="3">1.11.1.24</ecNumber>
    </recommendedName>
    <alternativeName>
        <fullName evidence="9">Thioredoxin peroxidase</fullName>
    </alternativeName>
    <alternativeName>
        <fullName evidence="11">Thioredoxin-dependent peroxiredoxin Bcp</fullName>
    </alternativeName>
</protein>
<keyword evidence="8" id="KW-0676">Redox-active center</keyword>
<evidence type="ECO:0000256" key="5">
    <source>
        <dbReference type="ARBA" id="ARBA00022862"/>
    </source>
</evidence>
<feature type="domain" description="Thioredoxin" evidence="14">
    <location>
        <begin position="5"/>
        <end position="158"/>
    </location>
</feature>
<dbReference type="GO" id="GO:0008379">
    <property type="term" value="F:thioredoxin peroxidase activity"/>
    <property type="evidence" value="ECO:0007669"/>
    <property type="project" value="TreeGrafter"/>
</dbReference>
<keyword evidence="16" id="KW-1185">Reference proteome</keyword>
<evidence type="ECO:0000256" key="7">
    <source>
        <dbReference type="ARBA" id="ARBA00023157"/>
    </source>
</evidence>
<evidence type="ECO:0000313" key="16">
    <source>
        <dbReference type="Proteomes" id="UP000316598"/>
    </source>
</evidence>
<dbReference type="InterPro" id="IPR050924">
    <property type="entry name" value="Peroxiredoxin_BCP/PrxQ"/>
</dbReference>
<evidence type="ECO:0000256" key="8">
    <source>
        <dbReference type="ARBA" id="ARBA00023284"/>
    </source>
</evidence>
<dbReference type="GO" id="GO:0034599">
    <property type="term" value="P:cellular response to oxidative stress"/>
    <property type="evidence" value="ECO:0007669"/>
    <property type="project" value="TreeGrafter"/>
</dbReference>
<dbReference type="GO" id="GO:0005737">
    <property type="term" value="C:cytoplasm"/>
    <property type="evidence" value="ECO:0007669"/>
    <property type="project" value="TreeGrafter"/>
</dbReference>
<dbReference type="FunFam" id="3.40.30.10:FF:000007">
    <property type="entry name" value="Thioredoxin-dependent thiol peroxidase"/>
    <property type="match status" value="1"/>
</dbReference>
<evidence type="ECO:0000256" key="11">
    <source>
        <dbReference type="ARBA" id="ARBA00042639"/>
    </source>
</evidence>
<dbReference type="OrthoDB" id="9812811at2"/>
<evidence type="ECO:0000259" key="14">
    <source>
        <dbReference type="PROSITE" id="PS51352"/>
    </source>
</evidence>
<accession>A0A5C5WRI5</accession>
<feature type="active site" description="Cysteine sulfenic acid (-SOH) intermediate; for peroxidase activity" evidence="13">
    <location>
        <position position="47"/>
    </location>
</feature>
<gene>
    <name evidence="15" type="primary">bcp_1</name>
    <name evidence="15" type="ORF">Pla22_04260</name>
</gene>
<dbReference type="RefSeq" id="WP_146513118.1">
    <property type="nucleotide sequence ID" value="NZ_SJPI01000001.1"/>
</dbReference>
<dbReference type="AlphaFoldDB" id="A0A5C5WRI5"/>
<comment type="caution">
    <text evidence="15">The sequence shown here is derived from an EMBL/GenBank/DDBJ whole genome shotgun (WGS) entry which is preliminary data.</text>
</comment>
<dbReference type="InterPro" id="IPR013766">
    <property type="entry name" value="Thioredoxin_domain"/>
</dbReference>
<dbReference type="PROSITE" id="PS51352">
    <property type="entry name" value="THIOREDOXIN_2"/>
    <property type="match status" value="1"/>
</dbReference>
<comment type="subunit">
    <text evidence="2">Monomer.</text>
</comment>
<dbReference type="SUPFAM" id="SSF52833">
    <property type="entry name" value="Thioredoxin-like"/>
    <property type="match status" value="1"/>
</dbReference>
<evidence type="ECO:0000256" key="4">
    <source>
        <dbReference type="ARBA" id="ARBA00022559"/>
    </source>
</evidence>
<dbReference type="Pfam" id="PF00578">
    <property type="entry name" value="AhpC-TSA"/>
    <property type="match status" value="1"/>
</dbReference>
<keyword evidence="4 15" id="KW-0575">Peroxidase</keyword>
<sequence length="159" mass="18084">MADWIEPGTKAPAFTLTSDSGEKVRLSDLKGNPVVLYFYPRDDTPGCTKEACAFRDQYKQLQKLGVQLFGISADSVESHVKFKEKYSLPFDLLVDDKHTMSEKYGAYREKNMYGKKSMGIQRSTYLIDAQGKVVHVWKRVKVDGHDQQIIDAVKKLSDQ</sequence>
<dbReference type="NCBIfam" id="NF006960">
    <property type="entry name" value="PRK09437.1"/>
    <property type="match status" value="1"/>
</dbReference>
<evidence type="ECO:0000256" key="9">
    <source>
        <dbReference type="ARBA" id="ARBA00032824"/>
    </source>
</evidence>
<evidence type="ECO:0000256" key="2">
    <source>
        <dbReference type="ARBA" id="ARBA00011245"/>
    </source>
</evidence>
<keyword evidence="6 15" id="KW-0560">Oxidoreductase</keyword>
<dbReference type="Gene3D" id="3.40.30.10">
    <property type="entry name" value="Glutaredoxin"/>
    <property type="match status" value="1"/>
</dbReference>
<keyword evidence="5" id="KW-0049">Antioxidant</keyword>
<dbReference type="EMBL" id="SJPI01000001">
    <property type="protein sequence ID" value="TWT52799.1"/>
    <property type="molecule type" value="Genomic_DNA"/>
</dbReference>
<name>A0A5C5WRI5_9BACT</name>
<organism evidence="15 16">
    <name type="scientific">Rubripirellula amarantea</name>
    <dbReference type="NCBI Taxonomy" id="2527999"/>
    <lineage>
        <taxon>Bacteria</taxon>
        <taxon>Pseudomonadati</taxon>
        <taxon>Planctomycetota</taxon>
        <taxon>Planctomycetia</taxon>
        <taxon>Pirellulales</taxon>
        <taxon>Pirellulaceae</taxon>
        <taxon>Rubripirellula</taxon>
    </lineage>
</organism>
<dbReference type="Proteomes" id="UP000316598">
    <property type="component" value="Unassembled WGS sequence"/>
</dbReference>
<comment type="catalytic activity">
    <reaction evidence="12">
        <text>a hydroperoxide + [thioredoxin]-dithiol = an alcohol + [thioredoxin]-disulfide + H2O</text>
        <dbReference type="Rhea" id="RHEA:62620"/>
        <dbReference type="Rhea" id="RHEA-COMP:10698"/>
        <dbReference type="Rhea" id="RHEA-COMP:10700"/>
        <dbReference type="ChEBI" id="CHEBI:15377"/>
        <dbReference type="ChEBI" id="CHEBI:29950"/>
        <dbReference type="ChEBI" id="CHEBI:30879"/>
        <dbReference type="ChEBI" id="CHEBI:35924"/>
        <dbReference type="ChEBI" id="CHEBI:50058"/>
        <dbReference type="EC" id="1.11.1.24"/>
    </reaction>
</comment>
<dbReference type="InterPro" id="IPR024706">
    <property type="entry name" value="Peroxiredoxin_AhpC-typ"/>
</dbReference>